<gene>
    <name evidence="2" type="primary">lapB</name>
    <name evidence="5" type="ORF">MB2181_03465</name>
</gene>
<dbReference type="GO" id="GO:0046890">
    <property type="term" value="P:regulation of lipid biosynthetic process"/>
    <property type="evidence" value="ECO:0007669"/>
    <property type="project" value="UniProtKB-UniRule"/>
</dbReference>
<keyword evidence="2 3" id="KW-0812">Transmembrane</keyword>
<keyword evidence="1 2" id="KW-0479">Metal-binding</keyword>
<feature type="binding site" evidence="2">
    <location>
        <position position="356"/>
    </location>
    <ligand>
        <name>Fe cation</name>
        <dbReference type="ChEBI" id="CHEBI:24875"/>
    </ligand>
</feature>
<dbReference type="InterPro" id="IPR039340">
    <property type="entry name" value="Tfc4/TFIIIC-102/Sfc4"/>
</dbReference>
<protein>
    <recommendedName>
        <fullName evidence="2">Lipopolysaccharide assembly protein B</fullName>
    </recommendedName>
</protein>
<feature type="transmembrane region" description="Helical" evidence="3">
    <location>
        <begin position="6"/>
        <end position="23"/>
    </location>
</feature>
<dbReference type="Pfam" id="PF18073">
    <property type="entry name" value="Zn_ribbon_LapB"/>
    <property type="match status" value="1"/>
</dbReference>
<comment type="subcellular location">
    <subcellularLocation>
        <location evidence="2">Cell inner membrane</location>
        <topology evidence="2">Single-pass membrane protein</topology>
        <orientation evidence="2">Cytoplasmic side</orientation>
    </subcellularLocation>
</comment>
<dbReference type="InterPro" id="IPR030865">
    <property type="entry name" value="LapB"/>
</dbReference>
<dbReference type="PANTHER" id="PTHR23082:SF0">
    <property type="entry name" value="GENERAL TRANSCRIPTION FACTOR 3C POLYPEPTIDE 3"/>
    <property type="match status" value="1"/>
</dbReference>
<keyword evidence="2" id="KW-0997">Cell inner membrane</keyword>
<feature type="binding site" evidence="2">
    <location>
        <position position="359"/>
    </location>
    <ligand>
        <name>Fe cation</name>
        <dbReference type="ChEBI" id="CHEBI:24875"/>
    </ligand>
</feature>
<dbReference type="GO" id="GO:0000127">
    <property type="term" value="C:transcription factor TFIIIC complex"/>
    <property type="evidence" value="ECO:0007669"/>
    <property type="project" value="TreeGrafter"/>
</dbReference>
<name>A0P6E0_9PROT</name>
<dbReference type="EMBL" id="AAUX01000001">
    <property type="protein sequence ID" value="EAV47100.1"/>
    <property type="molecule type" value="Genomic_DNA"/>
</dbReference>
<proteinExistence type="inferred from homology"/>
<feature type="binding site" evidence="2">
    <location>
        <position position="373"/>
    </location>
    <ligand>
        <name>Fe cation</name>
        <dbReference type="ChEBI" id="CHEBI:24875"/>
    </ligand>
</feature>
<dbReference type="SMART" id="SM00028">
    <property type="entry name" value="TPR"/>
    <property type="match status" value="4"/>
</dbReference>
<dbReference type="InterPro" id="IPR041166">
    <property type="entry name" value="Rubredoxin_2"/>
</dbReference>
<comment type="similarity">
    <text evidence="2">Belongs to the LapB family.</text>
</comment>
<keyword evidence="2" id="KW-0802">TPR repeat</keyword>
<keyword evidence="2" id="KW-0408">Iron</keyword>
<evidence type="ECO:0000256" key="1">
    <source>
        <dbReference type="ARBA" id="ARBA00022723"/>
    </source>
</evidence>
<comment type="caution">
    <text evidence="5">The sequence shown here is derived from an EMBL/GenBank/DDBJ whole genome shotgun (WGS) entry which is preliminary data.</text>
</comment>
<evidence type="ECO:0000256" key="3">
    <source>
        <dbReference type="SAM" id="Phobius"/>
    </source>
</evidence>
<feature type="topological domain" description="Cytoplasmic" evidence="2">
    <location>
        <begin position="24"/>
        <end position="392"/>
    </location>
</feature>
<dbReference type="NCBIfam" id="NF008755">
    <property type="entry name" value="PRK11788.1-3"/>
    <property type="match status" value="1"/>
</dbReference>
<evidence type="ECO:0000256" key="2">
    <source>
        <dbReference type="HAMAP-Rule" id="MF_00994"/>
    </source>
</evidence>
<dbReference type="GO" id="GO:0006383">
    <property type="term" value="P:transcription by RNA polymerase III"/>
    <property type="evidence" value="ECO:0007669"/>
    <property type="project" value="InterPro"/>
</dbReference>
<dbReference type="GO" id="GO:0005506">
    <property type="term" value="F:iron ion binding"/>
    <property type="evidence" value="ECO:0007669"/>
    <property type="project" value="UniProtKB-UniRule"/>
</dbReference>
<comment type="function">
    <text evidence="2">Modulates cellular lipopolysaccharide (LPS) levels by regulating LpxC, which is involved in lipid A biosynthesis. May act by modulating the proteolytic activity of FtsH towards LpxC. May also coordinate assembly of proteins involved in LPS synthesis at the plasma membrane.</text>
</comment>
<dbReference type="OrthoDB" id="507476at2"/>
<sequence>MVEFEFWWILVIPFFFGLGWIAARIDIKQIISESTDFPAAYFKGVHYLITNQYDKATDSFTAAVKANDNSMETHFALGSLLRRTGQIDKAISLHLELLENREMSIGQQESVKAELAQDYFKAGLYDRSEELLLSLTKDSYEQFKHNTLLEIYVTEREWKKAVSMAEQLEKISGVSLRKEISHYYCEMAVSMILSKNMNDASKFLLRAIDEHKNCVRANILLGDIHEGKGMIDEAVSYWRKIEYQKPEYLGLVASKIINSYQAQNKINEGLSILSRYYDLYNLKTLLNVLYEAVISNEGPKSAEKIARNELIQRPSLLALDQLFQALAINKNTQIDNIELIQQTIKNSISIRRFYVCNSCGFKAKQFHWQCPACNSWESLPSEPKDVALDEIT</sequence>
<dbReference type="GO" id="GO:0008653">
    <property type="term" value="P:lipopolysaccharide metabolic process"/>
    <property type="evidence" value="ECO:0007669"/>
    <property type="project" value="InterPro"/>
</dbReference>
<dbReference type="PANTHER" id="PTHR23082">
    <property type="entry name" value="TRANSCRIPTION INITIATION FACTOR IIIC TFIIIC , POLYPEPTIDE 3-RELATED"/>
    <property type="match status" value="1"/>
</dbReference>
<dbReference type="Proteomes" id="UP000054262">
    <property type="component" value="Unassembled WGS sequence"/>
</dbReference>
<dbReference type="SUPFAM" id="SSF48452">
    <property type="entry name" value="TPR-like"/>
    <property type="match status" value="1"/>
</dbReference>
<reference evidence="5 6" key="1">
    <citation type="submission" date="2006-11" db="EMBL/GenBank/DDBJ databases">
        <authorList>
            <person name="Giovannoni S."/>
            <person name="Vergin K."/>
            <person name="Ferriera S."/>
            <person name="Johnson J."/>
            <person name="Kravitz S."/>
            <person name="Beeson K."/>
            <person name="Sutton G."/>
            <person name="Rogers Y.-H."/>
            <person name="Friedman R."/>
            <person name="Frazier M."/>
            <person name="Venter J.C."/>
        </authorList>
    </citation>
    <scope>NUCLEOTIDE SEQUENCE [LARGE SCALE GENOMIC DNA]</scope>
    <source>
        <strain evidence="5 6">HTCC2181</strain>
    </source>
</reference>
<dbReference type="Gene3D" id="1.25.40.10">
    <property type="entry name" value="Tetratricopeptide repeat domain"/>
    <property type="match status" value="2"/>
</dbReference>
<keyword evidence="2 3" id="KW-0472">Membrane</keyword>
<dbReference type="Pfam" id="PF13432">
    <property type="entry name" value="TPR_16"/>
    <property type="match status" value="1"/>
</dbReference>
<keyword evidence="2" id="KW-1003">Cell membrane</keyword>
<evidence type="ECO:0000313" key="6">
    <source>
        <dbReference type="Proteomes" id="UP000054262"/>
    </source>
</evidence>
<dbReference type="HAMAP" id="MF_00994">
    <property type="entry name" value="LPS_assembly_LapB"/>
    <property type="match status" value="1"/>
</dbReference>
<dbReference type="AlphaFoldDB" id="A0P6E0"/>
<evidence type="ECO:0000313" key="5">
    <source>
        <dbReference type="EMBL" id="EAV47100.1"/>
    </source>
</evidence>
<evidence type="ECO:0000259" key="4">
    <source>
        <dbReference type="Pfam" id="PF18073"/>
    </source>
</evidence>
<keyword evidence="6" id="KW-1185">Reference proteome</keyword>
<dbReference type="InterPro" id="IPR011990">
    <property type="entry name" value="TPR-like_helical_dom_sf"/>
</dbReference>
<feature type="binding site" evidence="2">
    <location>
        <position position="370"/>
    </location>
    <ligand>
        <name>Fe cation</name>
        <dbReference type="ChEBI" id="CHEBI:24875"/>
    </ligand>
</feature>
<organism evidence="5 6">
    <name type="scientific">Methylophilales bacterium HTCC2181</name>
    <dbReference type="NCBI Taxonomy" id="383631"/>
    <lineage>
        <taxon>Bacteria</taxon>
        <taxon>Pseudomonadati</taxon>
        <taxon>Pseudomonadota</taxon>
        <taxon>Betaproteobacteria</taxon>
        <taxon>Nitrosomonadales</taxon>
        <taxon>OM43 clade</taxon>
    </lineage>
</organism>
<dbReference type="InterPro" id="IPR019734">
    <property type="entry name" value="TPR_rpt"/>
</dbReference>
<keyword evidence="2 3" id="KW-1133">Transmembrane helix</keyword>
<keyword evidence="2" id="KW-0677">Repeat</keyword>
<accession>A0P6E0</accession>
<dbReference type="GO" id="GO:0009898">
    <property type="term" value="C:cytoplasmic side of plasma membrane"/>
    <property type="evidence" value="ECO:0007669"/>
    <property type="project" value="UniProtKB-UniRule"/>
</dbReference>
<feature type="domain" description="LapB rubredoxin metal binding" evidence="4">
    <location>
        <begin position="354"/>
        <end position="379"/>
    </location>
</feature>